<feature type="compositionally biased region" description="Pro residues" evidence="1">
    <location>
        <begin position="1"/>
        <end position="12"/>
    </location>
</feature>
<accession>A0A4R6V644</accession>
<keyword evidence="2" id="KW-1133">Transmembrane helix</keyword>
<organism evidence="3 4">
    <name type="scientific">Actinomycetospora succinea</name>
    <dbReference type="NCBI Taxonomy" id="663603"/>
    <lineage>
        <taxon>Bacteria</taxon>
        <taxon>Bacillati</taxon>
        <taxon>Actinomycetota</taxon>
        <taxon>Actinomycetes</taxon>
        <taxon>Pseudonocardiales</taxon>
        <taxon>Pseudonocardiaceae</taxon>
        <taxon>Actinomycetospora</taxon>
    </lineage>
</organism>
<feature type="transmembrane region" description="Helical" evidence="2">
    <location>
        <begin position="49"/>
        <end position="75"/>
    </location>
</feature>
<sequence length="97" mass="9814">MTAPPATPPDPTTPGTTPPEQQAPGKPATGWHVDVPLLGPVGWPPTGSLAFVVVLGGLAAVDVLAWPVALAVGLGHVLARDHDHRLIAEVGEGLEIA</sequence>
<comment type="caution">
    <text evidence="3">The sequence shown here is derived from an EMBL/GenBank/DDBJ whole genome shotgun (WGS) entry which is preliminary data.</text>
</comment>
<evidence type="ECO:0000313" key="3">
    <source>
        <dbReference type="EMBL" id="TDQ55881.1"/>
    </source>
</evidence>
<feature type="region of interest" description="Disordered" evidence="1">
    <location>
        <begin position="1"/>
        <end position="31"/>
    </location>
</feature>
<evidence type="ECO:0000313" key="4">
    <source>
        <dbReference type="Proteomes" id="UP000295705"/>
    </source>
</evidence>
<gene>
    <name evidence="3" type="ORF">EV188_105279</name>
</gene>
<protein>
    <submittedName>
        <fullName evidence="3">Uncharacterized protein</fullName>
    </submittedName>
</protein>
<dbReference type="RefSeq" id="WP_133828023.1">
    <property type="nucleotide sequence ID" value="NZ_BAABHR010000037.1"/>
</dbReference>
<dbReference type="AlphaFoldDB" id="A0A4R6V644"/>
<keyword evidence="2" id="KW-0472">Membrane</keyword>
<keyword evidence="4" id="KW-1185">Reference proteome</keyword>
<dbReference type="Proteomes" id="UP000295705">
    <property type="component" value="Unassembled WGS sequence"/>
</dbReference>
<evidence type="ECO:0000256" key="2">
    <source>
        <dbReference type="SAM" id="Phobius"/>
    </source>
</evidence>
<dbReference type="OrthoDB" id="3831210at2"/>
<name>A0A4R6V644_9PSEU</name>
<reference evidence="3 4" key="1">
    <citation type="submission" date="2019-03" db="EMBL/GenBank/DDBJ databases">
        <title>Genomic Encyclopedia of Type Strains, Phase IV (KMG-IV): sequencing the most valuable type-strain genomes for metagenomic binning, comparative biology and taxonomic classification.</title>
        <authorList>
            <person name="Goeker M."/>
        </authorList>
    </citation>
    <scope>NUCLEOTIDE SEQUENCE [LARGE SCALE GENOMIC DNA]</scope>
    <source>
        <strain evidence="3 4">DSM 45775</strain>
    </source>
</reference>
<keyword evidence="2" id="KW-0812">Transmembrane</keyword>
<evidence type="ECO:0000256" key="1">
    <source>
        <dbReference type="SAM" id="MobiDB-lite"/>
    </source>
</evidence>
<proteinExistence type="predicted"/>
<dbReference type="EMBL" id="SNYO01000005">
    <property type="protein sequence ID" value="TDQ55881.1"/>
    <property type="molecule type" value="Genomic_DNA"/>
</dbReference>